<dbReference type="GO" id="GO:0015128">
    <property type="term" value="F:gluconate transmembrane transporter activity"/>
    <property type="evidence" value="ECO:0007669"/>
    <property type="project" value="InterPro"/>
</dbReference>
<protein>
    <submittedName>
        <fullName evidence="8">Gluconate transporter</fullName>
    </submittedName>
</protein>
<dbReference type="InterPro" id="IPR003474">
    <property type="entry name" value="Glcn_transporter"/>
</dbReference>
<dbReference type="PANTHER" id="PTHR30354">
    <property type="entry name" value="GNT FAMILY GLUCONATE TRANSPORTER"/>
    <property type="match status" value="1"/>
</dbReference>
<keyword evidence="5" id="KW-1133">Transmembrane helix</keyword>
<dbReference type="EMBL" id="RIAR02000001">
    <property type="protein sequence ID" value="NSL85367.1"/>
    <property type="molecule type" value="Genomic_DNA"/>
</dbReference>
<evidence type="ECO:0000256" key="7">
    <source>
        <dbReference type="ARBA" id="ARBA00049663"/>
    </source>
</evidence>
<comment type="similarity">
    <text evidence="7">Belongs to the GntP permease family.</text>
</comment>
<accession>A0A3S1CV71</accession>
<reference evidence="8" key="1">
    <citation type="submission" date="2020-05" db="EMBL/GenBank/DDBJ databases">
        <title>Chitinophaga laudate sp. nov., isolated from a tropical peat swamp.</title>
        <authorList>
            <person name="Goh C.B.S."/>
            <person name="Lee M.S."/>
            <person name="Parimannan S."/>
            <person name="Pasbakhsh P."/>
            <person name="Yule C.M."/>
            <person name="Rajandas H."/>
            <person name="Loke S."/>
            <person name="Croft L."/>
            <person name="Tan J.B.L."/>
        </authorList>
    </citation>
    <scope>NUCLEOTIDE SEQUENCE</scope>
    <source>
        <strain evidence="8">Mgbs1</strain>
    </source>
</reference>
<evidence type="ECO:0000313" key="8">
    <source>
        <dbReference type="EMBL" id="NSL85367.1"/>
    </source>
</evidence>
<evidence type="ECO:0000256" key="1">
    <source>
        <dbReference type="ARBA" id="ARBA00004651"/>
    </source>
</evidence>
<dbReference type="Pfam" id="PF02447">
    <property type="entry name" value="GntP_permease"/>
    <property type="match status" value="1"/>
</dbReference>
<evidence type="ECO:0000256" key="2">
    <source>
        <dbReference type="ARBA" id="ARBA00022448"/>
    </source>
</evidence>
<dbReference type="GO" id="GO:0005886">
    <property type="term" value="C:plasma membrane"/>
    <property type="evidence" value="ECO:0007669"/>
    <property type="project" value="UniProtKB-SubCell"/>
</dbReference>
<gene>
    <name evidence="8" type="ORF">ECE50_000890</name>
</gene>
<dbReference type="OrthoDB" id="9787129at2"/>
<dbReference type="RefSeq" id="WP_127034853.1">
    <property type="nucleotide sequence ID" value="NZ_JAABOK010000009.1"/>
</dbReference>
<keyword evidence="4" id="KW-0812">Transmembrane</keyword>
<comment type="subcellular location">
    <subcellularLocation>
        <location evidence="1">Cell membrane</location>
        <topology evidence="1">Multi-pass membrane protein</topology>
    </subcellularLocation>
</comment>
<dbReference type="NCBIfam" id="TIGR00791">
    <property type="entry name" value="gntP"/>
    <property type="match status" value="1"/>
</dbReference>
<comment type="caution">
    <text evidence="8">The sequence shown here is derived from an EMBL/GenBank/DDBJ whole genome shotgun (WGS) entry which is preliminary data.</text>
</comment>
<organism evidence="8 9">
    <name type="scientific">Chitinophaga solisilvae</name>
    <dbReference type="NCBI Taxonomy" id="1233460"/>
    <lineage>
        <taxon>Bacteria</taxon>
        <taxon>Pseudomonadati</taxon>
        <taxon>Bacteroidota</taxon>
        <taxon>Chitinophagia</taxon>
        <taxon>Chitinophagales</taxon>
        <taxon>Chitinophagaceae</taxon>
        <taxon>Chitinophaga</taxon>
    </lineage>
</organism>
<keyword evidence="9" id="KW-1185">Reference proteome</keyword>
<sequence length="440" mass="46538">MAFFIVFICILILILLLTWGKLNAFLAFLVVSLLAGFLLGMPVNTITASMQKGIGDTIGGLLIIISLGAMLGKLVAESGAAQQIANALMKAFGPRYVQWALLIAGFIIGIPLFYGVGFVLLVPLIFSVVYQYKLPAVYIGLPTLAALSITHGFLPPHPSPVALVTTFKASMGLTLLYGLIVAIPALLIAGPFFARYLKKIPAAPAAMFAAEDKNAQALPGAANSFLTALLPVLLLIVTTVLTYAVKQASPETQRFIAFAGDAPVVMLCCVIIATFTLGICQQRSIKSVMTIYADAVKDVAMILLIIAGAGALKQVLADSGVSKDIALVMQSWHIPLLVLGWLMAAVIRACIGSATIAGITAAGMIGPMLLTSQTDPNLMVLSIGAGSLMFSHVNDAGFWMFKEYFNLNLKNTFLSWSVMETIVGIAGLLGVLVLNIFISQ</sequence>
<name>A0A3S1CV71_9BACT</name>
<evidence type="ECO:0000256" key="6">
    <source>
        <dbReference type="ARBA" id="ARBA00023136"/>
    </source>
</evidence>
<evidence type="ECO:0000256" key="5">
    <source>
        <dbReference type="ARBA" id="ARBA00022989"/>
    </source>
</evidence>
<keyword evidence="3" id="KW-1003">Cell membrane</keyword>
<evidence type="ECO:0000313" key="9">
    <source>
        <dbReference type="Proteomes" id="UP000281028"/>
    </source>
</evidence>
<keyword evidence="6" id="KW-0472">Membrane</keyword>
<evidence type="ECO:0000256" key="4">
    <source>
        <dbReference type="ARBA" id="ARBA00022692"/>
    </source>
</evidence>
<dbReference type="PIRSF" id="PIRSF002746">
    <property type="entry name" value="Gluconate_transporter"/>
    <property type="match status" value="1"/>
</dbReference>
<dbReference type="Proteomes" id="UP000281028">
    <property type="component" value="Unassembled WGS sequence"/>
</dbReference>
<evidence type="ECO:0000256" key="3">
    <source>
        <dbReference type="ARBA" id="ARBA00022475"/>
    </source>
</evidence>
<proteinExistence type="inferred from homology"/>
<keyword evidence="2" id="KW-0813">Transport</keyword>
<dbReference type="AlphaFoldDB" id="A0A3S1CV71"/>
<dbReference type="PANTHER" id="PTHR30354:SF22">
    <property type="entry name" value="HIGH-AFFINITY GLUCONATE TRANSPORTER"/>
    <property type="match status" value="1"/>
</dbReference>